<evidence type="ECO:0000256" key="6">
    <source>
        <dbReference type="RuleBase" id="RU364082"/>
    </source>
</evidence>
<dbReference type="Gene3D" id="3.40.50.720">
    <property type="entry name" value="NAD(P)-binding Rossmann-like Domain"/>
    <property type="match status" value="1"/>
</dbReference>
<dbReference type="GO" id="GO:0008831">
    <property type="term" value="F:dTDP-4-dehydrorhamnose reductase activity"/>
    <property type="evidence" value="ECO:0007669"/>
    <property type="project" value="UniProtKB-EC"/>
</dbReference>
<dbReference type="HOGENOM" id="CLU_089579_0_0_10"/>
<proteinExistence type="inferred from homology"/>
<evidence type="ECO:0000259" key="7">
    <source>
        <dbReference type="Pfam" id="PF04321"/>
    </source>
</evidence>
<dbReference type="UniPathway" id="UPA00124"/>
<evidence type="ECO:0000256" key="2">
    <source>
        <dbReference type="ARBA" id="ARBA00010944"/>
    </source>
</evidence>
<keyword evidence="6" id="KW-0560">Oxidoreductase</keyword>
<dbReference type="EMBL" id="CP011071">
    <property type="protein sequence ID" value="AKA36034.1"/>
    <property type="molecule type" value="Genomic_DNA"/>
</dbReference>
<dbReference type="EC" id="1.1.1.133" evidence="3 6"/>
<keyword evidence="6" id="KW-0521">NADP</keyword>
<dbReference type="RefSeq" id="WP_045802615.1">
    <property type="nucleotide sequence ID" value="NZ_CP011071.1"/>
</dbReference>
<dbReference type="PANTHER" id="PTHR10491">
    <property type="entry name" value="DTDP-4-DEHYDRORHAMNOSE REDUCTASE"/>
    <property type="match status" value="1"/>
</dbReference>
<dbReference type="AlphaFoldDB" id="A0A0D5YVY6"/>
<dbReference type="GO" id="GO:0019305">
    <property type="term" value="P:dTDP-rhamnose biosynthetic process"/>
    <property type="evidence" value="ECO:0007669"/>
    <property type="project" value="UniProtKB-UniPathway"/>
</dbReference>
<evidence type="ECO:0000256" key="1">
    <source>
        <dbReference type="ARBA" id="ARBA00004781"/>
    </source>
</evidence>
<protein>
    <recommendedName>
        <fullName evidence="4 6">dTDP-4-dehydrorhamnose reductase</fullName>
        <ecNumber evidence="3 6">1.1.1.133</ecNumber>
    </recommendedName>
</protein>
<dbReference type="GO" id="GO:0006556">
    <property type="term" value="P:S-adenosylmethionine biosynthetic process"/>
    <property type="evidence" value="ECO:0007669"/>
    <property type="project" value="TreeGrafter"/>
</dbReference>
<dbReference type="GO" id="GO:0048270">
    <property type="term" value="F:methionine adenosyltransferase regulator activity"/>
    <property type="evidence" value="ECO:0007669"/>
    <property type="project" value="TreeGrafter"/>
</dbReference>
<evidence type="ECO:0000313" key="9">
    <source>
        <dbReference type="Proteomes" id="UP000032726"/>
    </source>
</evidence>
<dbReference type="GO" id="GO:0048269">
    <property type="term" value="C:methionine adenosyltransferase complex"/>
    <property type="evidence" value="ECO:0007669"/>
    <property type="project" value="TreeGrafter"/>
</dbReference>
<comment type="similarity">
    <text evidence="2 6">Belongs to the dTDP-4-dehydrorhamnose reductase family.</text>
</comment>
<evidence type="ECO:0000256" key="4">
    <source>
        <dbReference type="ARBA" id="ARBA00017099"/>
    </source>
</evidence>
<dbReference type="STRING" id="516051.VC82_2458"/>
<dbReference type="OrthoDB" id="1415031at2"/>
<feature type="domain" description="RmlD-like substrate binding" evidence="7">
    <location>
        <begin position="15"/>
        <end position="252"/>
    </location>
</feature>
<dbReference type="Pfam" id="PF04321">
    <property type="entry name" value="RmlD_sub_bind"/>
    <property type="match status" value="1"/>
</dbReference>
<name>A0A0D5YVY6_9FLAO</name>
<dbReference type="InterPro" id="IPR005913">
    <property type="entry name" value="dTDP_dehydrorham_reduct"/>
</dbReference>
<dbReference type="InterPro" id="IPR029903">
    <property type="entry name" value="RmlD-like-bd"/>
</dbReference>
<comment type="catalytic activity">
    <reaction evidence="5">
        <text>dTDP-beta-L-rhamnose + NADP(+) = dTDP-4-dehydro-beta-L-rhamnose + NADPH + H(+)</text>
        <dbReference type="Rhea" id="RHEA:21796"/>
        <dbReference type="ChEBI" id="CHEBI:15378"/>
        <dbReference type="ChEBI" id="CHEBI:57510"/>
        <dbReference type="ChEBI" id="CHEBI:57783"/>
        <dbReference type="ChEBI" id="CHEBI:58349"/>
        <dbReference type="ChEBI" id="CHEBI:62830"/>
        <dbReference type="EC" id="1.1.1.133"/>
    </reaction>
</comment>
<reference evidence="8 9" key="1">
    <citation type="submission" date="2015-03" db="EMBL/GenBank/DDBJ databases">
        <title>Complete genome sequence of Muricauda lutaonensis CC-HSB-11T, isolated from a coastal hot spring.</title>
        <authorList>
            <person name="Kim K.M."/>
        </authorList>
    </citation>
    <scope>NUCLEOTIDE SEQUENCE [LARGE SCALE GENOMIC DNA]</scope>
    <source>
        <strain evidence="8 9">CC-HSB-11</strain>
    </source>
</reference>
<dbReference type="KEGG" id="mlt:VC82_2458"/>
<dbReference type="PATRIC" id="fig|516051.4.peg.2522"/>
<evidence type="ECO:0000313" key="8">
    <source>
        <dbReference type="EMBL" id="AKA36034.1"/>
    </source>
</evidence>
<dbReference type="PANTHER" id="PTHR10491:SF4">
    <property type="entry name" value="METHIONINE ADENOSYLTRANSFERASE 2 SUBUNIT BETA"/>
    <property type="match status" value="1"/>
</dbReference>
<sequence length="283" mass="33420">MPEKKKRLEREKGKKILIFGGSGFIGHALYKELCNYFDTYGTYFSNRAFTENQQFFRYDMAEDDVFRILQKVRPQYIISALRGDFAAQIQAHQHLVEYVSKYRCKLYFLSSANVFDGYSKYPSYEHDKTLSESIYGKLKIRIENMLLRLPEHKMAILRLPMVFGNTSPRIKQIKDAVESNEPVEVFPNLILNVTNDDRLAQQVHYMVNRNKSGIFHLGSTDLIHHEEFVKEVIKRMGNYHPLLKRVFTTNEDRYMAVLPKHNKLPKNLQFNCQEIIDHHWAFD</sequence>
<evidence type="ECO:0000256" key="3">
    <source>
        <dbReference type="ARBA" id="ARBA00012929"/>
    </source>
</evidence>
<dbReference type="Proteomes" id="UP000032726">
    <property type="component" value="Chromosome"/>
</dbReference>
<organism evidence="8 9">
    <name type="scientific">Flagellimonas lutaonensis</name>
    <dbReference type="NCBI Taxonomy" id="516051"/>
    <lineage>
        <taxon>Bacteria</taxon>
        <taxon>Pseudomonadati</taxon>
        <taxon>Bacteroidota</taxon>
        <taxon>Flavobacteriia</taxon>
        <taxon>Flavobacteriales</taxon>
        <taxon>Flavobacteriaceae</taxon>
        <taxon>Flagellimonas</taxon>
    </lineage>
</organism>
<evidence type="ECO:0000256" key="5">
    <source>
        <dbReference type="ARBA" id="ARBA00048200"/>
    </source>
</evidence>
<comment type="function">
    <text evidence="6">Catalyzes the reduction of dTDP-6-deoxy-L-lyxo-4-hexulose to yield dTDP-L-rhamnose.</text>
</comment>
<dbReference type="SUPFAM" id="SSF51735">
    <property type="entry name" value="NAD(P)-binding Rossmann-fold domains"/>
    <property type="match status" value="1"/>
</dbReference>
<comment type="pathway">
    <text evidence="1 6">Carbohydrate biosynthesis; dTDP-L-rhamnose biosynthesis.</text>
</comment>
<gene>
    <name evidence="8" type="ORF">VC82_2458</name>
</gene>
<accession>A0A0D5YVY6</accession>
<keyword evidence="9" id="KW-1185">Reference proteome</keyword>
<dbReference type="InterPro" id="IPR036291">
    <property type="entry name" value="NAD(P)-bd_dom_sf"/>
</dbReference>